<comment type="similarity">
    <text evidence="1">Belongs to the membrane fusion protein (MFP) (TC 8.A.1) family.</text>
</comment>
<dbReference type="PANTHER" id="PTHR30097:SF4">
    <property type="entry name" value="SLR6042 PROTEIN"/>
    <property type="match status" value="1"/>
</dbReference>
<dbReference type="KEGG" id="dpf:ON006_13595"/>
<dbReference type="PANTHER" id="PTHR30097">
    <property type="entry name" value="CATION EFFLUX SYSTEM PROTEIN CUSB"/>
    <property type="match status" value="1"/>
</dbReference>
<accession>A0A9E8SPQ4</accession>
<name>A0A9E8SPQ4_9BACT</name>
<evidence type="ECO:0000259" key="3">
    <source>
        <dbReference type="Pfam" id="PF25973"/>
    </source>
</evidence>
<dbReference type="AlphaFoldDB" id="A0A9E8SPQ4"/>
<evidence type="ECO:0000256" key="2">
    <source>
        <dbReference type="ARBA" id="ARBA00022448"/>
    </source>
</evidence>
<proteinExistence type="inferred from homology"/>
<evidence type="ECO:0000313" key="4">
    <source>
        <dbReference type="EMBL" id="WAC14971.1"/>
    </source>
</evidence>
<keyword evidence="5" id="KW-1185">Reference proteome</keyword>
<sequence>MQNNLKYLIYWGMLSLLLGCSGKEESEAPATSKPGAENMATLNNEQIQNAAIALGTPQTRAVSSILKLNGKIDVPPQNIVSISVPLGGYLKTTRLLPGTHVKKGEVLAVMEDQQYIQLQQDYLTGKARLTYLERDFNRQQELNVNKSSSDKILQQAEAEYRSQQVMIRSLEEKLSLIGINPGKLSGEQISRSINIYSPINGYVSSVNVNIGKYVSPTDVLFELINPSDIHLALKVFEKDLAGIRIGQKLMAYSNSEPEKRYWCEVILIGKNLSPERTAEVHCHFERYEPSLVPGTFMNATIDLETRNAITLPEDAIVSFENREYIFLPKAKGQYAMTEVQSGTTENGFTEITAKENLTGRQVVVKGAYSLLMSLKNKSED</sequence>
<organism evidence="4 5">
    <name type="scientific">Dyadobacter pollutisoli</name>
    <dbReference type="NCBI Taxonomy" id="2910158"/>
    <lineage>
        <taxon>Bacteria</taxon>
        <taxon>Pseudomonadati</taxon>
        <taxon>Bacteroidota</taxon>
        <taxon>Cytophagia</taxon>
        <taxon>Cytophagales</taxon>
        <taxon>Spirosomataceae</taxon>
        <taxon>Dyadobacter</taxon>
    </lineage>
</organism>
<dbReference type="InterPro" id="IPR058647">
    <property type="entry name" value="BSH_CzcB-like"/>
</dbReference>
<dbReference type="GO" id="GO:0015679">
    <property type="term" value="P:plasma membrane copper ion transport"/>
    <property type="evidence" value="ECO:0007669"/>
    <property type="project" value="TreeGrafter"/>
</dbReference>
<dbReference type="Gene3D" id="2.40.30.170">
    <property type="match status" value="1"/>
</dbReference>
<gene>
    <name evidence="4" type="ORF">ON006_13595</name>
</gene>
<reference evidence="4" key="1">
    <citation type="submission" date="2022-11" db="EMBL/GenBank/DDBJ databases">
        <title>Dyadobacter pollutisoli sp. nov., isolated from plastic dumped soil.</title>
        <authorList>
            <person name="Kim J.M."/>
            <person name="Kim K.R."/>
            <person name="Lee J.K."/>
            <person name="Hao L."/>
            <person name="Jeon C.O."/>
        </authorList>
    </citation>
    <scope>NUCLEOTIDE SEQUENCE</scope>
    <source>
        <strain evidence="4">U1</strain>
    </source>
</reference>
<evidence type="ECO:0000256" key="1">
    <source>
        <dbReference type="ARBA" id="ARBA00009477"/>
    </source>
</evidence>
<dbReference type="InterPro" id="IPR006143">
    <property type="entry name" value="RND_pump_MFP"/>
</dbReference>
<dbReference type="RefSeq" id="WP_244820338.1">
    <property type="nucleotide sequence ID" value="NZ_CP112998.1"/>
</dbReference>
<dbReference type="GO" id="GO:0016020">
    <property type="term" value="C:membrane"/>
    <property type="evidence" value="ECO:0007669"/>
    <property type="project" value="InterPro"/>
</dbReference>
<dbReference type="GO" id="GO:0060003">
    <property type="term" value="P:copper ion export"/>
    <property type="evidence" value="ECO:0007669"/>
    <property type="project" value="TreeGrafter"/>
</dbReference>
<dbReference type="PROSITE" id="PS51257">
    <property type="entry name" value="PROKAR_LIPOPROTEIN"/>
    <property type="match status" value="1"/>
</dbReference>
<dbReference type="GO" id="GO:0022857">
    <property type="term" value="F:transmembrane transporter activity"/>
    <property type="evidence" value="ECO:0007669"/>
    <property type="project" value="InterPro"/>
</dbReference>
<dbReference type="EMBL" id="CP112998">
    <property type="protein sequence ID" value="WAC14971.1"/>
    <property type="molecule type" value="Genomic_DNA"/>
</dbReference>
<dbReference type="Gene3D" id="2.40.420.20">
    <property type="match status" value="1"/>
</dbReference>
<dbReference type="Gene3D" id="1.10.287.470">
    <property type="entry name" value="Helix hairpin bin"/>
    <property type="match status" value="1"/>
</dbReference>
<evidence type="ECO:0000313" key="5">
    <source>
        <dbReference type="Proteomes" id="UP001164653"/>
    </source>
</evidence>
<feature type="domain" description="CzcB-like barrel-sandwich hybrid" evidence="3">
    <location>
        <begin position="79"/>
        <end position="223"/>
    </location>
</feature>
<dbReference type="Gene3D" id="2.40.50.100">
    <property type="match status" value="1"/>
</dbReference>
<protein>
    <submittedName>
        <fullName evidence="4">Efflux RND transporter periplasmic adaptor subunit</fullName>
    </submittedName>
</protein>
<dbReference type="GO" id="GO:0030313">
    <property type="term" value="C:cell envelope"/>
    <property type="evidence" value="ECO:0007669"/>
    <property type="project" value="TreeGrafter"/>
</dbReference>
<dbReference type="Pfam" id="PF25973">
    <property type="entry name" value="BSH_CzcB"/>
    <property type="match status" value="1"/>
</dbReference>
<dbReference type="NCBIfam" id="TIGR01730">
    <property type="entry name" value="RND_mfp"/>
    <property type="match status" value="1"/>
</dbReference>
<dbReference type="Proteomes" id="UP001164653">
    <property type="component" value="Chromosome"/>
</dbReference>
<dbReference type="SUPFAM" id="SSF111369">
    <property type="entry name" value="HlyD-like secretion proteins"/>
    <property type="match status" value="1"/>
</dbReference>
<dbReference type="InterPro" id="IPR051909">
    <property type="entry name" value="MFP_Cation_Efflux"/>
</dbReference>
<keyword evidence="2" id="KW-0813">Transport</keyword>